<dbReference type="Gene3D" id="3.40.50.1460">
    <property type="match status" value="1"/>
</dbReference>
<gene>
    <name evidence="4" type="ORF">METZ01_LOCUS110737</name>
</gene>
<sequence length="934" mass="102583">MLFILPVAFLLGESHSIKLRPDNTELSLLENTEDKIALKYEVSHISGFDVETEEGVFSEISIPQGHYIGSIGTPKLPARKELIEIPFGAEVSIRVTGFNVEEYALDDLGITQKLMPVQPSISKSADMNKVKFEYEETAYNRDTFSDHELASIEVLGTLRGMRIARVVLAPVRYNPTTNRIRMYNDLVVQVNLTGSNQDLTKHIKASTYSPYFDVIYQSVLNGRDQEYPDHPDLTKFPVKYLIVSDPIFETVLQPFIEWKTMKGFEVIIGYTNDIGSSVANIQNWILGHYNNGTPDDPAPSFVLFVGDVQQVPASANGSATNKMTDLYYCSVDGDYFPEMYYGRFSAMNTSQLQAQINKTLYYEKYEFENPSYLDDVTLIAGADGYWNSAVGQPTILYGTENYYNSLYGFSQINSYLNSYSGCYDTVDEGIGVILYTAHGTETEWSSPNLSIPAVNNFNNPDMYPLAIGNACLTGDFGYSECIGETWVRKANGGAVAYIGSSPSSYWFEDFYWAVGAFPISGNNGGYVPTYEETSWGLFDGPFTSEYVSTDALVFVGNLAVTEVDIQGYPSHSSPLYYWQAYNVLGDPSLVIYQTQGEVNNVNYMDVLPIGIDFFEVSAEPGSYVAISFNGTLHGTAMIGEQGIVEVPITPIYEPGMADIIITKPQFQPVMNQVLVTPLDGPYVTINEFTVDAGGDGVVEFGETVLITVTLENVGSDPATDVEMTLSENDEYITLIDDSEEFGTILPEGTFSQTYAYSFTVSNSVPDDHLFELAASITADEDTWESSMHMTAYAPVISAGSIQVTNDDNGNGRLDPGESADIGVTLDNDGGALAHNLSVLLSTSDPFLTISVDSGNLESLDAYSNAQVIFSVSVSEDPEIGHNVLFDLSISADNDYNNTDSFTLSVGLVLEDFEMGSFAGYPWEFGGNGPWTIST</sequence>
<dbReference type="GO" id="GO:0046872">
    <property type="term" value="F:metal ion binding"/>
    <property type="evidence" value="ECO:0007669"/>
    <property type="project" value="UniProtKB-KW"/>
</dbReference>
<accession>A0A381X0Y2</accession>
<dbReference type="InterPro" id="IPR038490">
    <property type="entry name" value="Gingipain_propep_sf"/>
</dbReference>
<dbReference type="InterPro" id="IPR029030">
    <property type="entry name" value="Caspase-like_dom_sf"/>
</dbReference>
<evidence type="ECO:0008006" key="5">
    <source>
        <dbReference type="Google" id="ProtNLM"/>
    </source>
</evidence>
<dbReference type="GO" id="GO:0005576">
    <property type="term" value="C:extracellular region"/>
    <property type="evidence" value="ECO:0007669"/>
    <property type="project" value="UniProtKB-SubCell"/>
</dbReference>
<proteinExistence type="predicted"/>
<dbReference type="InterPro" id="IPR001769">
    <property type="entry name" value="Gingipain"/>
</dbReference>
<dbReference type="SUPFAM" id="SSF52129">
    <property type="entry name" value="Caspase-like"/>
    <property type="match status" value="1"/>
</dbReference>
<dbReference type="Gene3D" id="2.60.40.10">
    <property type="entry name" value="Immunoglobulins"/>
    <property type="match status" value="1"/>
</dbReference>
<dbReference type="GO" id="GO:0006508">
    <property type="term" value="P:proteolysis"/>
    <property type="evidence" value="ECO:0007669"/>
    <property type="project" value="InterPro"/>
</dbReference>
<evidence type="ECO:0000313" key="4">
    <source>
        <dbReference type="EMBL" id="SVA57883.1"/>
    </source>
</evidence>
<organism evidence="4">
    <name type="scientific">marine metagenome</name>
    <dbReference type="NCBI Taxonomy" id="408172"/>
    <lineage>
        <taxon>unclassified sequences</taxon>
        <taxon>metagenomes</taxon>
        <taxon>ecological metagenomes</taxon>
    </lineage>
</organism>
<protein>
    <recommendedName>
        <fullName evidence="5">Gingipain domain-containing protein</fullName>
    </recommendedName>
</protein>
<reference evidence="4" key="1">
    <citation type="submission" date="2018-05" db="EMBL/GenBank/DDBJ databases">
        <authorList>
            <person name="Lanie J.A."/>
            <person name="Ng W.-L."/>
            <person name="Kazmierczak K.M."/>
            <person name="Andrzejewski T.M."/>
            <person name="Davidsen T.M."/>
            <person name="Wayne K.J."/>
            <person name="Tettelin H."/>
            <person name="Glass J.I."/>
            <person name="Rusch D."/>
            <person name="Podicherti R."/>
            <person name="Tsui H.-C.T."/>
            <person name="Winkler M.E."/>
        </authorList>
    </citation>
    <scope>NUCLEOTIDE SEQUENCE</scope>
</reference>
<feature type="non-terminal residue" evidence="4">
    <location>
        <position position="934"/>
    </location>
</feature>
<evidence type="ECO:0000256" key="1">
    <source>
        <dbReference type="ARBA" id="ARBA00022729"/>
    </source>
</evidence>
<dbReference type="Pfam" id="PF08126">
    <property type="entry name" value="Propeptide_C25"/>
    <property type="match status" value="1"/>
</dbReference>
<dbReference type="AlphaFoldDB" id="A0A381X0Y2"/>
<dbReference type="InterPro" id="IPR029031">
    <property type="entry name" value="Gingipain_N_sf"/>
</dbReference>
<dbReference type="Gene3D" id="2.60.40.3800">
    <property type="match status" value="1"/>
</dbReference>
<dbReference type="GO" id="GO:0004197">
    <property type="term" value="F:cysteine-type endopeptidase activity"/>
    <property type="evidence" value="ECO:0007669"/>
    <property type="project" value="InterPro"/>
</dbReference>
<dbReference type="InterPro" id="IPR013783">
    <property type="entry name" value="Ig-like_fold"/>
</dbReference>
<keyword evidence="1" id="KW-0732">Signal</keyword>
<dbReference type="EMBL" id="UINC01013389">
    <property type="protein sequence ID" value="SVA57883.1"/>
    <property type="molecule type" value="Genomic_DNA"/>
</dbReference>
<dbReference type="Pfam" id="PF01364">
    <property type="entry name" value="Peptidase_C25"/>
    <property type="match status" value="1"/>
</dbReference>
<name>A0A381X0Y2_9ZZZZ</name>
<feature type="domain" description="Gingipain propeptide" evidence="3">
    <location>
        <begin position="23"/>
        <end position="209"/>
    </location>
</feature>
<dbReference type="InterPro" id="IPR012600">
    <property type="entry name" value="Propeptide_C25"/>
</dbReference>
<dbReference type="Gene3D" id="3.40.50.10390">
    <property type="entry name" value="Gingipain r, domain 1"/>
    <property type="match status" value="1"/>
</dbReference>
<evidence type="ECO:0000259" key="3">
    <source>
        <dbReference type="Pfam" id="PF08126"/>
    </source>
</evidence>
<feature type="domain" description="Gingipain" evidence="2">
    <location>
        <begin position="240"/>
        <end position="590"/>
    </location>
</feature>
<evidence type="ECO:0000259" key="2">
    <source>
        <dbReference type="Pfam" id="PF01364"/>
    </source>
</evidence>